<keyword evidence="13" id="KW-1185">Reference proteome</keyword>
<keyword evidence="5 9" id="KW-0812">Transmembrane</keyword>
<dbReference type="Proteomes" id="UP001597213">
    <property type="component" value="Unassembled WGS sequence"/>
</dbReference>
<keyword evidence="3 9" id="KW-0997">Cell inner membrane</keyword>
<dbReference type="InterPro" id="IPR005548">
    <property type="entry name" value="Cell_div_FtsQ/DivIB_C"/>
</dbReference>
<evidence type="ECO:0000256" key="5">
    <source>
        <dbReference type="ARBA" id="ARBA00022692"/>
    </source>
</evidence>
<feature type="compositionally biased region" description="Low complexity" evidence="10">
    <location>
        <begin position="1"/>
        <end position="14"/>
    </location>
</feature>
<evidence type="ECO:0000313" key="12">
    <source>
        <dbReference type="EMBL" id="MFD1883033.1"/>
    </source>
</evidence>
<feature type="region of interest" description="Disordered" evidence="10">
    <location>
        <begin position="288"/>
        <end position="344"/>
    </location>
</feature>
<name>A0ABW4RA24_9RHOB</name>
<dbReference type="PROSITE" id="PS51779">
    <property type="entry name" value="POTRA"/>
    <property type="match status" value="1"/>
</dbReference>
<evidence type="ECO:0000256" key="10">
    <source>
        <dbReference type="SAM" id="MobiDB-lite"/>
    </source>
</evidence>
<keyword evidence="8 9" id="KW-0131">Cell cycle</keyword>
<evidence type="ECO:0000313" key="13">
    <source>
        <dbReference type="Proteomes" id="UP001597213"/>
    </source>
</evidence>
<comment type="similarity">
    <text evidence="9">Belongs to the FtsQ/DivIB family. FtsQ subfamily.</text>
</comment>
<feature type="domain" description="POTRA" evidence="11">
    <location>
        <begin position="92"/>
        <end position="160"/>
    </location>
</feature>
<evidence type="ECO:0000259" key="11">
    <source>
        <dbReference type="PROSITE" id="PS51779"/>
    </source>
</evidence>
<protein>
    <recommendedName>
        <fullName evidence="9">Cell division protein FtsQ</fullName>
    </recommendedName>
</protein>
<organism evidence="12 13">
    <name type="scientific">Paracoccus pacificus</name>
    <dbReference type="NCBI Taxonomy" id="1463598"/>
    <lineage>
        <taxon>Bacteria</taxon>
        <taxon>Pseudomonadati</taxon>
        <taxon>Pseudomonadota</taxon>
        <taxon>Alphaproteobacteria</taxon>
        <taxon>Rhodobacterales</taxon>
        <taxon>Paracoccaceae</taxon>
        <taxon>Paracoccus</taxon>
    </lineage>
</organism>
<dbReference type="RefSeq" id="WP_379144036.1">
    <property type="nucleotide sequence ID" value="NZ_JBHUEN010000043.1"/>
</dbReference>
<evidence type="ECO:0000256" key="1">
    <source>
        <dbReference type="ARBA" id="ARBA00004370"/>
    </source>
</evidence>
<comment type="caution">
    <text evidence="12">The sequence shown here is derived from an EMBL/GenBank/DDBJ whole genome shotgun (WGS) entry which is preliminary data.</text>
</comment>
<dbReference type="PANTHER" id="PTHR35851:SF1">
    <property type="entry name" value="CELL DIVISION PROTEIN FTSQ"/>
    <property type="match status" value="1"/>
</dbReference>
<reference evidence="13" key="1">
    <citation type="journal article" date="2019" name="Int. J. Syst. Evol. Microbiol.">
        <title>The Global Catalogue of Microorganisms (GCM) 10K type strain sequencing project: providing services to taxonomists for standard genome sequencing and annotation.</title>
        <authorList>
            <consortium name="The Broad Institute Genomics Platform"/>
            <consortium name="The Broad Institute Genome Sequencing Center for Infectious Disease"/>
            <person name="Wu L."/>
            <person name="Ma J."/>
        </authorList>
    </citation>
    <scope>NUCLEOTIDE SEQUENCE [LARGE SCALE GENOMIC DNA]</scope>
    <source>
        <strain evidence="13">CCUG 56029</strain>
    </source>
</reference>
<evidence type="ECO:0000256" key="9">
    <source>
        <dbReference type="HAMAP-Rule" id="MF_00911"/>
    </source>
</evidence>
<evidence type="ECO:0000256" key="2">
    <source>
        <dbReference type="ARBA" id="ARBA00022475"/>
    </source>
</evidence>
<dbReference type="PANTHER" id="PTHR35851">
    <property type="entry name" value="CELL DIVISION PROTEIN FTSQ"/>
    <property type="match status" value="1"/>
</dbReference>
<dbReference type="Pfam" id="PF03799">
    <property type="entry name" value="FtsQ_DivIB_C"/>
    <property type="match status" value="1"/>
</dbReference>
<keyword evidence="2 9" id="KW-1003">Cell membrane</keyword>
<proteinExistence type="inferred from homology"/>
<comment type="subcellular location">
    <subcellularLocation>
        <location evidence="9">Cell inner membrane</location>
        <topology evidence="9">Single-pass type II membrane protein</topology>
    </subcellularLocation>
    <subcellularLocation>
        <location evidence="1">Membrane</location>
    </subcellularLocation>
    <text evidence="9">Localizes to the division septum.</text>
</comment>
<accession>A0ABW4RA24</accession>
<keyword evidence="6 9" id="KW-1133">Transmembrane helix</keyword>
<dbReference type="GO" id="GO:0051301">
    <property type="term" value="P:cell division"/>
    <property type="evidence" value="ECO:0007669"/>
    <property type="project" value="UniProtKB-KW"/>
</dbReference>
<keyword evidence="7 9" id="KW-0472">Membrane</keyword>
<feature type="compositionally biased region" description="Low complexity" evidence="10">
    <location>
        <begin position="327"/>
        <end position="344"/>
    </location>
</feature>
<evidence type="ECO:0000256" key="8">
    <source>
        <dbReference type="ARBA" id="ARBA00023306"/>
    </source>
</evidence>
<dbReference type="Gene3D" id="3.40.50.11690">
    <property type="entry name" value="Cell division protein FtsQ/DivIB"/>
    <property type="match status" value="1"/>
</dbReference>
<dbReference type="HAMAP" id="MF_00911">
    <property type="entry name" value="FtsQ_subfam"/>
    <property type="match status" value="1"/>
</dbReference>
<evidence type="ECO:0000256" key="6">
    <source>
        <dbReference type="ARBA" id="ARBA00022989"/>
    </source>
</evidence>
<sequence>MHHVPAPVRPAYPRAEPPARTKPKRDPAPSRLAYRLNRLWLTPLFRKLTRVGLPAFAIAMIAGIWLSDENRRASLSAGFTSIIEDIQQRDEFMVKIMKIEGASPVVDAGLRAMLPVKLPASSFDIDLAALRERALKLDAVEAIDLRVKPGGVLSVVVTERVPAILWRHARGIEILDKTGHRVASVTDRDVRKDLPVIAGEGADKYAPEALALIAAAGPILPRLRGLVRVGERRWDMVLDKGQRILLPAEHPQRAVEYALELNSRLDMLGRDIVVVDLRDKTRPTVRMGIDAQNSIRQVRGQPLLGPDGEVLEQDPAAKPKGKGGAAGTKQKQASAPKSAKTGTN</sequence>
<dbReference type="EMBL" id="JBHUEN010000043">
    <property type="protein sequence ID" value="MFD1883033.1"/>
    <property type="molecule type" value="Genomic_DNA"/>
</dbReference>
<dbReference type="InterPro" id="IPR045335">
    <property type="entry name" value="FtsQ_C_sf"/>
</dbReference>
<keyword evidence="4 9" id="KW-0132">Cell division</keyword>
<evidence type="ECO:0000256" key="3">
    <source>
        <dbReference type="ARBA" id="ARBA00022519"/>
    </source>
</evidence>
<evidence type="ECO:0000256" key="7">
    <source>
        <dbReference type="ARBA" id="ARBA00023136"/>
    </source>
</evidence>
<feature type="region of interest" description="Disordered" evidence="10">
    <location>
        <begin position="1"/>
        <end position="28"/>
    </location>
</feature>
<gene>
    <name evidence="9" type="primary">ftsQ</name>
    <name evidence="12" type="ORF">ACFSCT_15030</name>
</gene>
<evidence type="ECO:0000256" key="4">
    <source>
        <dbReference type="ARBA" id="ARBA00022618"/>
    </source>
</evidence>
<dbReference type="InterPro" id="IPR034746">
    <property type="entry name" value="POTRA"/>
</dbReference>
<dbReference type="InterPro" id="IPR026579">
    <property type="entry name" value="FtsQ"/>
</dbReference>
<comment type="function">
    <text evidence="9">Essential cell division protein.</text>
</comment>